<feature type="signal peptide" evidence="1">
    <location>
        <begin position="1"/>
        <end position="18"/>
    </location>
</feature>
<accession>A0ABP1RQT2</accession>
<evidence type="ECO:0000313" key="3">
    <source>
        <dbReference type="Proteomes" id="UP001642540"/>
    </source>
</evidence>
<reference evidence="2 3" key="1">
    <citation type="submission" date="2024-08" db="EMBL/GenBank/DDBJ databases">
        <authorList>
            <person name="Cucini C."/>
            <person name="Frati F."/>
        </authorList>
    </citation>
    <scope>NUCLEOTIDE SEQUENCE [LARGE SCALE GENOMIC DNA]</scope>
</reference>
<proteinExistence type="predicted"/>
<organism evidence="2 3">
    <name type="scientific">Orchesella dallaii</name>
    <dbReference type="NCBI Taxonomy" id="48710"/>
    <lineage>
        <taxon>Eukaryota</taxon>
        <taxon>Metazoa</taxon>
        <taxon>Ecdysozoa</taxon>
        <taxon>Arthropoda</taxon>
        <taxon>Hexapoda</taxon>
        <taxon>Collembola</taxon>
        <taxon>Entomobryomorpha</taxon>
        <taxon>Entomobryoidea</taxon>
        <taxon>Orchesellidae</taxon>
        <taxon>Orchesellinae</taxon>
        <taxon>Orchesella</taxon>
    </lineage>
</organism>
<evidence type="ECO:0000313" key="2">
    <source>
        <dbReference type="EMBL" id="CAL8133127.1"/>
    </source>
</evidence>
<feature type="chain" id="PRO_5046846411" evidence="1">
    <location>
        <begin position="19"/>
        <end position="202"/>
    </location>
</feature>
<protein>
    <submittedName>
        <fullName evidence="2">Uncharacterized protein</fullName>
    </submittedName>
</protein>
<dbReference type="EMBL" id="CAXLJM020000096">
    <property type="protein sequence ID" value="CAL8133127.1"/>
    <property type="molecule type" value="Genomic_DNA"/>
</dbReference>
<keyword evidence="1" id="KW-0732">Signal</keyword>
<evidence type="ECO:0000256" key="1">
    <source>
        <dbReference type="SAM" id="SignalP"/>
    </source>
</evidence>
<gene>
    <name evidence="2" type="ORF">ODALV1_LOCUS24921</name>
</gene>
<name>A0ABP1RQT2_9HEXA</name>
<keyword evidence="3" id="KW-1185">Reference proteome</keyword>
<sequence>MYFPLIFAVLLISGGSKGFELEYDYSDGSSRDDYRLKERTLLALPPQTQIVSNSLSLSKYWAMQFDEELGRGDTMTNDKKIELEDNMLRMAEILHFIPEGAAARQHADHIDYILNLNHANPHTHIVRDPYAYDSGMLELEGSSSPIANNELGGNDKKMELIGERVMLKPVAESDANAKASTPQKQTYPNVRALHPRFALHGI</sequence>
<dbReference type="Proteomes" id="UP001642540">
    <property type="component" value="Unassembled WGS sequence"/>
</dbReference>
<comment type="caution">
    <text evidence="2">The sequence shown here is derived from an EMBL/GenBank/DDBJ whole genome shotgun (WGS) entry which is preliminary data.</text>
</comment>